<evidence type="ECO:0000256" key="9">
    <source>
        <dbReference type="ARBA" id="ARBA00023204"/>
    </source>
</evidence>
<dbReference type="InterPro" id="IPR005135">
    <property type="entry name" value="Endo/exonuclease/phosphatase"/>
</dbReference>
<dbReference type="Proteomes" id="UP000028045">
    <property type="component" value="Unassembled WGS sequence"/>
</dbReference>
<evidence type="ECO:0000256" key="1">
    <source>
        <dbReference type="ARBA" id="ARBA00001936"/>
    </source>
</evidence>
<keyword evidence="10" id="KW-0539">Nucleus</keyword>
<keyword evidence="4" id="KW-0540">Nuclease</keyword>
<accession>A0A084B3Y9</accession>
<dbReference type="PANTHER" id="PTHR15822">
    <property type="entry name" value="TRAF AND TNF RECEPTOR-ASSOCIATED PROTEIN"/>
    <property type="match status" value="1"/>
</dbReference>
<dbReference type="GO" id="GO:0070260">
    <property type="term" value="F:5'-tyrosyl-DNA phosphodiesterase activity"/>
    <property type="evidence" value="ECO:0007669"/>
    <property type="project" value="TreeGrafter"/>
</dbReference>
<feature type="domain" description="Endonuclease/exonuclease/phosphatase" evidence="11">
    <location>
        <begin position="44"/>
        <end position="322"/>
    </location>
</feature>
<dbReference type="AlphaFoldDB" id="A0A084B3Y9"/>
<keyword evidence="13" id="KW-1185">Reference proteome</keyword>
<comment type="cofactor">
    <cofactor evidence="2">
        <name>Mg(2+)</name>
        <dbReference type="ChEBI" id="CHEBI:18420"/>
    </cofactor>
</comment>
<evidence type="ECO:0000256" key="8">
    <source>
        <dbReference type="ARBA" id="ARBA00022842"/>
    </source>
</evidence>
<dbReference type="EMBL" id="KL648097">
    <property type="protein sequence ID" value="KEY72268.1"/>
    <property type="molecule type" value="Genomic_DNA"/>
</dbReference>
<keyword evidence="6" id="KW-0227">DNA damage</keyword>
<evidence type="ECO:0000256" key="4">
    <source>
        <dbReference type="ARBA" id="ARBA00022722"/>
    </source>
</evidence>
<dbReference type="Gene3D" id="3.60.10.10">
    <property type="entry name" value="Endonuclease/exonuclease/phosphatase"/>
    <property type="match status" value="1"/>
</dbReference>
<keyword evidence="8" id="KW-0460">Magnesium</keyword>
<comment type="cofactor">
    <cofactor evidence="1">
        <name>Mn(2+)</name>
        <dbReference type="ChEBI" id="CHEBI:29035"/>
    </cofactor>
</comment>
<evidence type="ECO:0000256" key="7">
    <source>
        <dbReference type="ARBA" id="ARBA00022801"/>
    </source>
</evidence>
<evidence type="ECO:0000313" key="12">
    <source>
        <dbReference type="EMBL" id="KEY72268.1"/>
    </source>
</evidence>
<dbReference type="InterPro" id="IPR036691">
    <property type="entry name" value="Endo/exonu/phosph_ase_sf"/>
</dbReference>
<dbReference type="GO" id="GO:0006302">
    <property type="term" value="P:double-strand break repair"/>
    <property type="evidence" value="ECO:0007669"/>
    <property type="project" value="TreeGrafter"/>
</dbReference>
<dbReference type="Pfam" id="PF03372">
    <property type="entry name" value="Exo_endo_phos"/>
    <property type="match status" value="1"/>
</dbReference>
<evidence type="ECO:0000259" key="11">
    <source>
        <dbReference type="Pfam" id="PF03372"/>
    </source>
</evidence>
<dbReference type="GO" id="GO:0004518">
    <property type="term" value="F:nuclease activity"/>
    <property type="evidence" value="ECO:0007669"/>
    <property type="project" value="UniProtKB-KW"/>
</dbReference>
<dbReference type="PANTHER" id="PTHR15822:SF4">
    <property type="entry name" value="TYROSYL-DNA PHOSPHODIESTERASE 2"/>
    <property type="match status" value="1"/>
</dbReference>
<keyword evidence="9" id="KW-0234">DNA repair</keyword>
<dbReference type="GO" id="GO:0005737">
    <property type="term" value="C:cytoplasm"/>
    <property type="evidence" value="ECO:0007669"/>
    <property type="project" value="TreeGrafter"/>
</dbReference>
<name>A0A084B3Y9_STACB</name>
<dbReference type="SUPFAM" id="SSF56219">
    <property type="entry name" value="DNase I-like"/>
    <property type="match status" value="1"/>
</dbReference>
<evidence type="ECO:0000256" key="3">
    <source>
        <dbReference type="ARBA" id="ARBA00004322"/>
    </source>
</evidence>
<protein>
    <recommendedName>
        <fullName evidence="11">Endonuclease/exonuclease/phosphatase domain-containing protein</fullName>
    </recommendedName>
</protein>
<dbReference type="GO" id="GO:0046872">
    <property type="term" value="F:metal ion binding"/>
    <property type="evidence" value="ECO:0007669"/>
    <property type="project" value="UniProtKB-KW"/>
</dbReference>
<keyword evidence="7" id="KW-0378">Hydrolase</keyword>
<sequence length="332" mass="37179">MATPRLPRILSTFNPSTRRWVPVPSYSLQSPLAQPAKAARLRLVTWNIDAFSPRPVARASAIVSHLLKDPSTRSDIIFLQEVTSNARDALLCDARIRADFLTTDAEDKTAFANVPFTTMTLLSKAFFVSNASEGGAVVGPVHRLKFPSQYGRDALCTDVFLARRRIRSPQMLLAAEQCSWQRLRLINVHLDSLGSTFRYRKEQMAIVASMLRQTVDCQADGQHNVGLAAGDFNAISPGDQELVVNNNLVDAWIRLYGDDTTKGDGMTWGFEKRQGISHRKRLDRIAMTEGLEPLQIHVLRPGMITVPRPGQEGDVEIRWSDHSGLHFTFQLW</sequence>
<keyword evidence="5" id="KW-0479">Metal-binding</keyword>
<proteinExistence type="predicted"/>
<dbReference type="InterPro" id="IPR051547">
    <property type="entry name" value="TDP2-like"/>
</dbReference>
<evidence type="ECO:0000256" key="6">
    <source>
        <dbReference type="ARBA" id="ARBA00022763"/>
    </source>
</evidence>
<comment type="subcellular location">
    <subcellularLocation>
        <location evidence="3">Nucleus</location>
        <location evidence="3">PML body</location>
    </subcellularLocation>
</comment>
<dbReference type="OrthoDB" id="9975959at2759"/>
<dbReference type="HOGENOM" id="CLU_042307_1_1_1"/>
<evidence type="ECO:0000256" key="10">
    <source>
        <dbReference type="ARBA" id="ARBA00023242"/>
    </source>
</evidence>
<evidence type="ECO:0000313" key="13">
    <source>
        <dbReference type="Proteomes" id="UP000028045"/>
    </source>
</evidence>
<organism evidence="12 13">
    <name type="scientific">Stachybotrys chartarum (strain CBS 109288 / IBT 7711)</name>
    <name type="common">Toxic black mold</name>
    <name type="synonym">Stilbospora chartarum</name>
    <dbReference type="NCBI Taxonomy" id="1280523"/>
    <lineage>
        <taxon>Eukaryota</taxon>
        <taxon>Fungi</taxon>
        <taxon>Dikarya</taxon>
        <taxon>Ascomycota</taxon>
        <taxon>Pezizomycotina</taxon>
        <taxon>Sordariomycetes</taxon>
        <taxon>Hypocreomycetidae</taxon>
        <taxon>Hypocreales</taxon>
        <taxon>Stachybotryaceae</taxon>
        <taxon>Stachybotrys</taxon>
    </lineage>
</organism>
<reference evidence="12 13" key="1">
    <citation type="journal article" date="2014" name="BMC Genomics">
        <title>Comparative genome sequencing reveals chemotype-specific gene clusters in the toxigenic black mold Stachybotrys.</title>
        <authorList>
            <person name="Semeiks J."/>
            <person name="Borek D."/>
            <person name="Otwinowski Z."/>
            <person name="Grishin N.V."/>
        </authorList>
    </citation>
    <scope>NUCLEOTIDE SEQUENCE [LARGE SCALE GENOMIC DNA]</scope>
    <source>
        <strain evidence="13">CBS 109288 / IBT 7711</strain>
    </source>
</reference>
<gene>
    <name evidence="12" type="ORF">S7711_00267</name>
</gene>
<evidence type="ECO:0000256" key="2">
    <source>
        <dbReference type="ARBA" id="ARBA00001946"/>
    </source>
</evidence>
<dbReference type="GO" id="GO:0003697">
    <property type="term" value="F:single-stranded DNA binding"/>
    <property type="evidence" value="ECO:0007669"/>
    <property type="project" value="TreeGrafter"/>
</dbReference>
<evidence type="ECO:0000256" key="5">
    <source>
        <dbReference type="ARBA" id="ARBA00022723"/>
    </source>
</evidence>